<evidence type="ECO:0000313" key="1">
    <source>
        <dbReference type="EMBL" id="KKQ86191.1"/>
    </source>
</evidence>
<name>A0A0G0PA69_9BACT</name>
<dbReference type="InterPro" id="IPR029063">
    <property type="entry name" value="SAM-dependent_MTases_sf"/>
</dbReference>
<comment type="caution">
    <text evidence="1">The sequence shown here is derived from an EMBL/GenBank/DDBJ whole genome shotgun (WGS) entry which is preliminary data.</text>
</comment>
<gene>
    <name evidence="1" type="ORF">UT08_C0001G0057</name>
</gene>
<proteinExistence type="predicted"/>
<accession>A0A0G0PA69</accession>
<dbReference type="AlphaFoldDB" id="A0A0G0PA69"/>
<dbReference type="STRING" id="1618570.UT08_C0001G0057"/>
<dbReference type="SUPFAM" id="SSF53335">
    <property type="entry name" value="S-adenosyl-L-methionine-dependent methyltransferases"/>
    <property type="match status" value="1"/>
</dbReference>
<protein>
    <submittedName>
        <fullName evidence="1">Uncharacterized protein</fullName>
    </submittedName>
</protein>
<dbReference type="EMBL" id="LBVL01000001">
    <property type="protein sequence ID" value="KKQ86191.1"/>
    <property type="molecule type" value="Genomic_DNA"/>
</dbReference>
<organism evidence="1 2">
    <name type="scientific">Candidatus Woesebacteria bacterium GW2011_GWB1_38_8</name>
    <dbReference type="NCBI Taxonomy" id="1618570"/>
    <lineage>
        <taxon>Bacteria</taxon>
        <taxon>Candidatus Woeseibacteriota</taxon>
    </lineage>
</organism>
<evidence type="ECO:0000313" key="2">
    <source>
        <dbReference type="Proteomes" id="UP000034081"/>
    </source>
</evidence>
<dbReference type="Proteomes" id="UP000034081">
    <property type="component" value="Unassembled WGS sequence"/>
</dbReference>
<sequence>MREEAVLNLEERTQTLQLEKKRIVEWSRLARSHGYNHCSEGWRGFGDKSCLGYHGYFALLDALDLVSSPRAHEEFYLKGLGYATAEREGNDRPSVLIAGLATPALAEIASRGVEKGTNIDIIDICETPLLVTQEAIPILKSEHDLRIKKLDVLNPEGLLELANNRRLYSGIVTDAFLTRFKNEEKDQVLENFSRILRAGFGCLITTWRIKDERTDERGYGTDRDRTFFLENALSAAEMLQIPLSVDEISAAYEYASTMQSHGGQTLKEIKTIVGRHFKDVRVESTWPYPVYDVVPRFYAKIQASV</sequence>
<reference evidence="1 2" key="1">
    <citation type="journal article" date="2015" name="Nature">
        <title>rRNA introns, odd ribosomes, and small enigmatic genomes across a large radiation of phyla.</title>
        <authorList>
            <person name="Brown C.T."/>
            <person name="Hug L.A."/>
            <person name="Thomas B.C."/>
            <person name="Sharon I."/>
            <person name="Castelle C.J."/>
            <person name="Singh A."/>
            <person name="Wilkins M.J."/>
            <person name="Williams K.H."/>
            <person name="Banfield J.F."/>
        </authorList>
    </citation>
    <scope>NUCLEOTIDE SEQUENCE [LARGE SCALE GENOMIC DNA]</scope>
</reference>